<keyword evidence="3" id="KW-1003">Cell membrane</keyword>
<feature type="transmembrane region" description="Helical" evidence="7">
    <location>
        <begin position="12"/>
        <end position="30"/>
    </location>
</feature>
<evidence type="ECO:0000256" key="8">
    <source>
        <dbReference type="SAM" id="MobiDB-lite"/>
    </source>
</evidence>
<feature type="domain" description="ABC transmembrane type-1" evidence="9">
    <location>
        <begin position="101"/>
        <end position="302"/>
    </location>
</feature>
<dbReference type="Gene3D" id="1.10.3720.10">
    <property type="entry name" value="MetI-like"/>
    <property type="match status" value="1"/>
</dbReference>
<feature type="transmembrane region" description="Helical" evidence="7">
    <location>
        <begin position="279"/>
        <end position="305"/>
    </location>
</feature>
<comment type="caution">
    <text evidence="10">The sequence shown here is derived from an EMBL/GenBank/DDBJ whole genome shotgun (WGS) entry which is preliminary data.</text>
</comment>
<dbReference type="Pfam" id="PF00528">
    <property type="entry name" value="BPD_transp_1"/>
    <property type="match status" value="1"/>
</dbReference>
<dbReference type="PANTHER" id="PTHR43163">
    <property type="entry name" value="DIPEPTIDE TRANSPORT SYSTEM PERMEASE PROTEIN DPPB-RELATED"/>
    <property type="match status" value="1"/>
</dbReference>
<dbReference type="Pfam" id="PF19300">
    <property type="entry name" value="BPD_transp_1_N"/>
    <property type="match status" value="1"/>
</dbReference>
<dbReference type="Proteomes" id="UP000542742">
    <property type="component" value="Unassembled WGS sequence"/>
</dbReference>
<dbReference type="PANTHER" id="PTHR43163:SF6">
    <property type="entry name" value="DIPEPTIDE TRANSPORT SYSTEM PERMEASE PROTEIN DPPB-RELATED"/>
    <property type="match status" value="1"/>
</dbReference>
<evidence type="ECO:0000256" key="5">
    <source>
        <dbReference type="ARBA" id="ARBA00022989"/>
    </source>
</evidence>
<protein>
    <submittedName>
        <fullName evidence="10">Peptide/nickel transport system permease protein</fullName>
    </submittedName>
</protein>
<keyword evidence="11" id="KW-1185">Reference proteome</keyword>
<proteinExistence type="inferred from homology"/>
<keyword evidence="4 7" id="KW-0812">Transmembrane</keyword>
<dbReference type="InterPro" id="IPR035906">
    <property type="entry name" value="MetI-like_sf"/>
</dbReference>
<gene>
    <name evidence="10" type="ORF">BKA14_003134</name>
</gene>
<comment type="similarity">
    <text evidence="7">Belongs to the binding-protein-dependent transport system permease family.</text>
</comment>
<dbReference type="InterPro" id="IPR000515">
    <property type="entry name" value="MetI-like"/>
</dbReference>
<evidence type="ECO:0000259" key="9">
    <source>
        <dbReference type="PROSITE" id="PS50928"/>
    </source>
</evidence>
<organism evidence="10 11">
    <name type="scientific">Paractinoplanes abujensis</name>
    <dbReference type="NCBI Taxonomy" id="882441"/>
    <lineage>
        <taxon>Bacteria</taxon>
        <taxon>Bacillati</taxon>
        <taxon>Actinomycetota</taxon>
        <taxon>Actinomycetes</taxon>
        <taxon>Micromonosporales</taxon>
        <taxon>Micromonosporaceae</taxon>
        <taxon>Paractinoplanes</taxon>
    </lineage>
</organism>
<dbReference type="RefSeq" id="WP_184951651.1">
    <property type="nucleotide sequence ID" value="NZ_BOMC01000061.1"/>
</dbReference>
<accession>A0A7W7CQQ0</accession>
<dbReference type="SUPFAM" id="SSF161098">
    <property type="entry name" value="MetI-like"/>
    <property type="match status" value="1"/>
</dbReference>
<evidence type="ECO:0000256" key="3">
    <source>
        <dbReference type="ARBA" id="ARBA00022475"/>
    </source>
</evidence>
<feature type="transmembrane region" description="Helical" evidence="7">
    <location>
        <begin position="141"/>
        <end position="167"/>
    </location>
</feature>
<evidence type="ECO:0000256" key="4">
    <source>
        <dbReference type="ARBA" id="ARBA00022692"/>
    </source>
</evidence>
<keyword evidence="5 7" id="KW-1133">Transmembrane helix</keyword>
<evidence type="ECO:0000256" key="1">
    <source>
        <dbReference type="ARBA" id="ARBA00004651"/>
    </source>
</evidence>
<evidence type="ECO:0000256" key="2">
    <source>
        <dbReference type="ARBA" id="ARBA00022448"/>
    </source>
</evidence>
<sequence>MTRYVLGRVGQAVAVLWAAYTLTFAILYLLPSDPMELQLAAAGVQTDSLTASQVDAIKQQFGLDESIGAQYWHHLTGLLRGDFGTSLTQQVPVSDLLAQRIGPTLQLSLSAAVVSLVAGSALAYLATFVTRGWLRTLLSRLPALGASFPQFFVALFLIQFFSFRLGWFPATGTTGFTSLVMPVLTISVLASAVLAQVLIKSFDETLAQPYITTARAKGLSRSAVHLRHAFRNAALPAMTILGVIVGLTVTSSIVTETVFTREGVGKLAQEAVLAQDVPVVLAVVTVAAAVFVLVNLVVDLLYPLLDPRIVAVRRGPASGSPTSSTSPTSSSPASSASPASVAEGGAL</sequence>
<feature type="transmembrane region" description="Helical" evidence="7">
    <location>
        <begin position="107"/>
        <end position="129"/>
    </location>
</feature>
<feature type="transmembrane region" description="Helical" evidence="7">
    <location>
        <begin position="179"/>
        <end position="199"/>
    </location>
</feature>
<evidence type="ECO:0000256" key="7">
    <source>
        <dbReference type="RuleBase" id="RU363032"/>
    </source>
</evidence>
<evidence type="ECO:0000256" key="6">
    <source>
        <dbReference type="ARBA" id="ARBA00023136"/>
    </source>
</evidence>
<dbReference type="PROSITE" id="PS50928">
    <property type="entry name" value="ABC_TM1"/>
    <property type="match status" value="1"/>
</dbReference>
<comment type="subcellular location">
    <subcellularLocation>
        <location evidence="1 7">Cell membrane</location>
        <topology evidence="1 7">Multi-pass membrane protein</topology>
    </subcellularLocation>
</comment>
<dbReference type="GO" id="GO:0055085">
    <property type="term" value="P:transmembrane transport"/>
    <property type="evidence" value="ECO:0007669"/>
    <property type="project" value="InterPro"/>
</dbReference>
<dbReference type="CDD" id="cd06261">
    <property type="entry name" value="TM_PBP2"/>
    <property type="match status" value="1"/>
</dbReference>
<feature type="compositionally biased region" description="Low complexity" evidence="8">
    <location>
        <begin position="315"/>
        <end position="340"/>
    </location>
</feature>
<feature type="region of interest" description="Disordered" evidence="8">
    <location>
        <begin position="315"/>
        <end position="347"/>
    </location>
</feature>
<dbReference type="EMBL" id="JACHMF010000001">
    <property type="protein sequence ID" value="MBB4692986.1"/>
    <property type="molecule type" value="Genomic_DNA"/>
</dbReference>
<dbReference type="AlphaFoldDB" id="A0A7W7CQQ0"/>
<feature type="transmembrane region" description="Helical" evidence="7">
    <location>
        <begin position="235"/>
        <end position="259"/>
    </location>
</feature>
<dbReference type="GO" id="GO:0005886">
    <property type="term" value="C:plasma membrane"/>
    <property type="evidence" value="ECO:0007669"/>
    <property type="project" value="UniProtKB-SubCell"/>
</dbReference>
<name>A0A7W7CQQ0_9ACTN</name>
<reference evidence="10 11" key="1">
    <citation type="submission" date="2020-08" db="EMBL/GenBank/DDBJ databases">
        <title>Sequencing the genomes of 1000 actinobacteria strains.</title>
        <authorList>
            <person name="Klenk H.-P."/>
        </authorList>
    </citation>
    <scope>NUCLEOTIDE SEQUENCE [LARGE SCALE GENOMIC DNA]</scope>
    <source>
        <strain evidence="10 11">DSM 45518</strain>
    </source>
</reference>
<evidence type="ECO:0000313" key="11">
    <source>
        <dbReference type="Proteomes" id="UP000542742"/>
    </source>
</evidence>
<keyword evidence="2 7" id="KW-0813">Transport</keyword>
<dbReference type="InterPro" id="IPR045621">
    <property type="entry name" value="BPD_transp_1_N"/>
</dbReference>
<keyword evidence="6 7" id="KW-0472">Membrane</keyword>
<evidence type="ECO:0000313" key="10">
    <source>
        <dbReference type="EMBL" id="MBB4692986.1"/>
    </source>
</evidence>